<dbReference type="Proteomes" id="UP000559256">
    <property type="component" value="Unassembled WGS sequence"/>
</dbReference>
<comment type="caution">
    <text evidence="2">The sequence shown here is derived from an EMBL/GenBank/DDBJ whole genome shotgun (WGS) entry which is preliminary data.</text>
</comment>
<keyword evidence="1" id="KW-0812">Transmembrane</keyword>
<gene>
    <name evidence="2" type="ORF">D9758_006527</name>
</gene>
<evidence type="ECO:0000313" key="3">
    <source>
        <dbReference type="Proteomes" id="UP000559256"/>
    </source>
</evidence>
<organism evidence="2 3">
    <name type="scientific">Tetrapyrgos nigripes</name>
    <dbReference type="NCBI Taxonomy" id="182062"/>
    <lineage>
        <taxon>Eukaryota</taxon>
        <taxon>Fungi</taxon>
        <taxon>Dikarya</taxon>
        <taxon>Basidiomycota</taxon>
        <taxon>Agaricomycotina</taxon>
        <taxon>Agaricomycetes</taxon>
        <taxon>Agaricomycetidae</taxon>
        <taxon>Agaricales</taxon>
        <taxon>Marasmiineae</taxon>
        <taxon>Marasmiaceae</taxon>
        <taxon>Tetrapyrgos</taxon>
    </lineage>
</organism>
<keyword evidence="1" id="KW-0472">Membrane</keyword>
<feature type="transmembrane region" description="Helical" evidence="1">
    <location>
        <begin position="227"/>
        <end position="250"/>
    </location>
</feature>
<dbReference type="EMBL" id="JAACJM010000021">
    <property type="protein sequence ID" value="KAF5366800.1"/>
    <property type="molecule type" value="Genomic_DNA"/>
</dbReference>
<evidence type="ECO:0000256" key="1">
    <source>
        <dbReference type="SAM" id="Phobius"/>
    </source>
</evidence>
<keyword evidence="1" id="KW-1133">Transmembrane helix</keyword>
<feature type="transmembrane region" description="Helical" evidence="1">
    <location>
        <begin position="133"/>
        <end position="157"/>
    </location>
</feature>
<protein>
    <submittedName>
        <fullName evidence="2">Uncharacterized protein</fullName>
    </submittedName>
</protein>
<dbReference type="OrthoDB" id="3265563at2759"/>
<accession>A0A8H5LR11</accession>
<feature type="transmembrane region" description="Helical" evidence="1">
    <location>
        <begin position="262"/>
        <end position="280"/>
    </location>
</feature>
<sequence length="323" mass="35728">MPIPGPVYASIAVPSMVTNVLFGGYAILFAICMYIIRCKRGTVKRAHQVAIVSLFAFATLAIIFGGIEDAMLIGFFSDIVDPALIVSEDLYSRFSLWPISQTIAFGIYTLANALADFILIYRCYKIWGFKKRVIAFPVLISVVNNGLALVRTIILAINTRPFILEHLIAISPGLDVLELTLRNSFLAVNLLTNLLIPFMIAGRIWWIGRQASKFIGTQKHSLTRRSVAICLESGMMYPLVLIPTLGIYFSSFRFFEGDMIPMLTQIVGIAPTFIIVRVALGISIENVKDTVARDKEINGGQKTCRLMTIFEDNTSPMGASESV</sequence>
<feature type="transmembrane region" description="Helical" evidence="1">
    <location>
        <begin position="185"/>
        <end position="206"/>
    </location>
</feature>
<name>A0A8H5LR11_9AGAR</name>
<dbReference type="AlphaFoldDB" id="A0A8H5LR11"/>
<feature type="transmembrane region" description="Helical" evidence="1">
    <location>
        <begin position="49"/>
        <end position="76"/>
    </location>
</feature>
<evidence type="ECO:0000313" key="2">
    <source>
        <dbReference type="EMBL" id="KAF5366800.1"/>
    </source>
</evidence>
<feature type="transmembrane region" description="Helical" evidence="1">
    <location>
        <begin position="96"/>
        <end position="121"/>
    </location>
</feature>
<keyword evidence="3" id="KW-1185">Reference proteome</keyword>
<proteinExistence type="predicted"/>
<reference evidence="2 3" key="1">
    <citation type="journal article" date="2020" name="ISME J.">
        <title>Uncovering the hidden diversity of litter-decomposition mechanisms in mushroom-forming fungi.</title>
        <authorList>
            <person name="Floudas D."/>
            <person name="Bentzer J."/>
            <person name="Ahren D."/>
            <person name="Johansson T."/>
            <person name="Persson P."/>
            <person name="Tunlid A."/>
        </authorList>
    </citation>
    <scope>NUCLEOTIDE SEQUENCE [LARGE SCALE GENOMIC DNA]</scope>
    <source>
        <strain evidence="2 3">CBS 291.85</strain>
    </source>
</reference>
<feature type="transmembrane region" description="Helical" evidence="1">
    <location>
        <begin position="20"/>
        <end position="37"/>
    </location>
</feature>